<accession>A0ABU1SFK9</accession>
<dbReference type="Pfam" id="PF19614">
    <property type="entry name" value="DUF6119"/>
    <property type="match status" value="1"/>
</dbReference>
<evidence type="ECO:0000313" key="3">
    <source>
        <dbReference type="Proteomes" id="UP001259347"/>
    </source>
</evidence>
<feature type="region of interest" description="Disordered" evidence="1">
    <location>
        <begin position="520"/>
        <end position="543"/>
    </location>
</feature>
<feature type="compositionally biased region" description="Basic residues" evidence="1">
    <location>
        <begin position="529"/>
        <end position="543"/>
    </location>
</feature>
<gene>
    <name evidence="2" type="ORF">J2Y69_002955</name>
</gene>
<dbReference type="RefSeq" id="WP_310022053.1">
    <property type="nucleotide sequence ID" value="NZ_JAVDUM010000014.1"/>
</dbReference>
<dbReference type="Proteomes" id="UP001259347">
    <property type="component" value="Unassembled WGS sequence"/>
</dbReference>
<name>A0ABU1SFK9_9MICO</name>
<keyword evidence="3" id="KW-1185">Reference proteome</keyword>
<proteinExistence type="predicted"/>
<evidence type="ECO:0000313" key="2">
    <source>
        <dbReference type="EMBL" id="MDR6868339.1"/>
    </source>
</evidence>
<dbReference type="EMBL" id="JAVDUM010000014">
    <property type="protein sequence ID" value="MDR6868339.1"/>
    <property type="molecule type" value="Genomic_DNA"/>
</dbReference>
<evidence type="ECO:0000256" key="1">
    <source>
        <dbReference type="SAM" id="MobiDB-lite"/>
    </source>
</evidence>
<protein>
    <submittedName>
        <fullName evidence="2">Uncharacterized protein (TIGR04141 family)</fullName>
    </submittedName>
</protein>
<dbReference type="NCBIfam" id="TIGR04141">
    <property type="entry name" value="TIGR04141 family sporadically distributed protein"/>
    <property type="match status" value="1"/>
</dbReference>
<dbReference type="InterPro" id="IPR026487">
    <property type="entry name" value="CHP04141"/>
</dbReference>
<organism evidence="2 3">
    <name type="scientific">Microbacterium resistens</name>
    <dbReference type="NCBI Taxonomy" id="156977"/>
    <lineage>
        <taxon>Bacteria</taxon>
        <taxon>Bacillati</taxon>
        <taxon>Actinomycetota</taxon>
        <taxon>Actinomycetes</taxon>
        <taxon>Micrococcales</taxon>
        <taxon>Microbacteriaceae</taxon>
        <taxon>Microbacterium</taxon>
    </lineage>
</organism>
<reference evidence="2 3" key="1">
    <citation type="submission" date="2023-07" db="EMBL/GenBank/DDBJ databases">
        <title>Sorghum-associated microbial communities from plants grown in Nebraska, USA.</title>
        <authorList>
            <person name="Schachtman D."/>
        </authorList>
    </citation>
    <scope>NUCLEOTIDE SEQUENCE [LARGE SCALE GENOMIC DNA]</scope>
    <source>
        <strain evidence="2 3">2980</strain>
    </source>
</reference>
<comment type="caution">
    <text evidence="2">The sequence shown here is derived from an EMBL/GenBank/DDBJ whole genome shotgun (WGS) entry which is preliminary data.</text>
</comment>
<sequence>MAAKSMSIYLLKSGVTVEQAIKDSSDYEETEVAASAISNLRVFLKPGNPKQPWWKTYLGLSGNLFQQSNSATAFVEIGKRTFALTFGAGQHLLKEDSYVHDFGTRVVLNAVDPKKLKSTDTLDPESSQRRRTQIPYDGDLALLSFTSDSSVLKSLTGKARSEHSDLVRSVTGAASLRVTTPTEPGDLAVLLKRLHKLYKSKGFRKTFPDIAQIRPITDPSTIDPLNEILVASVFDVSAPIVLTVPDVLDYGDETYVQFAGRGASEIFDDVYIKHYREYLEGKGFTAESFAVDDLKHDELLLLDGSHEMRQRWSIFRSLVFETEADEGYSYHFSDGSWFRVATGLLESLQEFLDPYWIDATLPTHEWASEAEYNTEVSAATGSVCLDQTNISPAGQTQVEPCDILSIDTGSIEFVHVKIGTSSATLSHLFNQAANSVQLLRTNEEAAKKLLKLVKEKAGDGAAQQVAGALENNAYMVSIAIVSHKRTPERKSANLPVFSRISLRRALVALKAMGVPTTVQLVPDATNRAGRPKPRKRRNATSQS</sequence>